<dbReference type="STRING" id="123899.SAMEA3906487_00344"/>
<proteinExistence type="predicted"/>
<dbReference type="GeneID" id="56588243"/>
<evidence type="ECO:0000313" key="2">
    <source>
        <dbReference type="EMBL" id="SAI66611.1"/>
    </source>
</evidence>
<dbReference type="InterPro" id="IPR036249">
    <property type="entry name" value="Thioredoxin-like_sf"/>
</dbReference>
<dbReference type="OrthoDB" id="8521206at2"/>
<dbReference type="PROSITE" id="PS51352">
    <property type="entry name" value="THIOREDOXIN_2"/>
    <property type="match status" value="1"/>
</dbReference>
<name>A0A157S8M1_9BORD</name>
<dbReference type="CDD" id="cd02947">
    <property type="entry name" value="TRX_family"/>
    <property type="match status" value="1"/>
</dbReference>
<feature type="domain" description="Thioredoxin" evidence="1">
    <location>
        <begin position="1"/>
        <end position="108"/>
    </location>
</feature>
<dbReference type="RefSeq" id="WP_033535278.1">
    <property type="nucleotide sequence ID" value="NZ_CP016340.1"/>
</dbReference>
<dbReference type="SUPFAM" id="SSF52833">
    <property type="entry name" value="Thioredoxin-like"/>
    <property type="match status" value="1"/>
</dbReference>
<evidence type="ECO:0000259" key="1">
    <source>
        <dbReference type="PROSITE" id="PS51352"/>
    </source>
</evidence>
<dbReference type="AlphaFoldDB" id="A0A157S8M1"/>
<dbReference type="Gene3D" id="3.40.30.10">
    <property type="entry name" value="Glutaredoxin"/>
    <property type="match status" value="1"/>
</dbReference>
<accession>A0A157S8M1</accession>
<sequence length="132" mass="14856">MPLLLPATDSLPQREALSRPDSWLVACFCAAWCDTCQQYRARFEALARERPDLVFAWIDIEDHPELLGDEDVENFPTLLVQVGGQTRFYGTMLPHIAHLERLLDSLAEGGERHIDTTLPDLTRLLSRNGGPA</sequence>
<dbReference type="PATRIC" id="fig|123899.6.peg.326"/>
<dbReference type="KEGG" id="btrm:SAMEA390648700344"/>
<dbReference type="Proteomes" id="UP000076825">
    <property type="component" value="Chromosome 1"/>
</dbReference>
<keyword evidence="3" id="KW-1185">Reference proteome</keyword>
<reference evidence="2 3" key="1">
    <citation type="submission" date="2016-04" db="EMBL/GenBank/DDBJ databases">
        <authorList>
            <consortium name="Pathogen Informatics"/>
        </authorList>
    </citation>
    <scope>NUCLEOTIDE SEQUENCE [LARGE SCALE GENOMIC DNA]</scope>
    <source>
        <strain evidence="2 3">H044680328</strain>
    </source>
</reference>
<organism evidence="2 3">
    <name type="scientific">Bordetella trematum</name>
    <dbReference type="NCBI Taxonomy" id="123899"/>
    <lineage>
        <taxon>Bacteria</taxon>
        <taxon>Pseudomonadati</taxon>
        <taxon>Pseudomonadota</taxon>
        <taxon>Betaproteobacteria</taxon>
        <taxon>Burkholderiales</taxon>
        <taxon>Alcaligenaceae</taxon>
        <taxon>Bordetella</taxon>
    </lineage>
</organism>
<dbReference type="eggNOG" id="COG0526">
    <property type="taxonomic scope" value="Bacteria"/>
</dbReference>
<dbReference type="Pfam" id="PF00085">
    <property type="entry name" value="Thioredoxin"/>
    <property type="match status" value="1"/>
</dbReference>
<protein>
    <submittedName>
        <fullName evidence="2">Thioredoxin</fullName>
    </submittedName>
</protein>
<dbReference type="InterPro" id="IPR013766">
    <property type="entry name" value="Thioredoxin_domain"/>
</dbReference>
<evidence type="ECO:0000313" key="3">
    <source>
        <dbReference type="Proteomes" id="UP000076825"/>
    </source>
</evidence>
<gene>
    <name evidence="2" type="ORF">SAMEA3906487_00344</name>
</gene>
<dbReference type="EMBL" id="LT546645">
    <property type="protein sequence ID" value="SAI66611.1"/>
    <property type="molecule type" value="Genomic_DNA"/>
</dbReference>